<evidence type="ECO:0000256" key="1">
    <source>
        <dbReference type="SAM" id="MobiDB-lite"/>
    </source>
</evidence>
<name>A0A0M0JE08_9EUKA</name>
<keyword evidence="3" id="KW-1185">Reference proteome</keyword>
<protein>
    <submittedName>
        <fullName evidence="2">Uncharacterized protein</fullName>
    </submittedName>
</protein>
<feature type="compositionally biased region" description="Basic and acidic residues" evidence="1">
    <location>
        <begin position="88"/>
        <end position="108"/>
    </location>
</feature>
<proteinExistence type="predicted"/>
<dbReference type="EMBL" id="JWZX01003049">
    <property type="protein sequence ID" value="KOO24821.1"/>
    <property type="molecule type" value="Genomic_DNA"/>
</dbReference>
<dbReference type="Proteomes" id="UP000037460">
    <property type="component" value="Unassembled WGS sequence"/>
</dbReference>
<dbReference type="AlphaFoldDB" id="A0A0M0JE08"/>
<feature type="region of interest" description="Disordered" evidence="1">
    <location>
        <begin position="88"/>
        <end position="109"/>
    </location>
</feature>
<evidence type="ECO:0000313" key="2">
    <source>
        <dbReference type="EMBL" id="KOO24821.1"/>
    </source>
</evidence>
<reference evidence="3" key="1">
    <citation type="journal article" date="2015" name="PLoS Genet.">
        <title>Genome Sequence and Transcriptome Analyses of Chrysochromulina tobin: Metabolic Tools for Enhanced Algal Fitness in the Prominent Order Prymnesiales (Haptophyceae).</title>
        <authorList>
            <person name="Hovde B.T."/>
            <person name="Deodato C.R."/>
            <person name="Hunsperger H.M."/>
            <person name="Ryken S.A."/>
            <person name="Yost W."/>
            <person name="Jha R.K."/>
            <person name="Patterson J."/>
            <person name="Monnat R.J. Jr."/>
            <person name="Barlow S.B."/>
            <person name="Starkenburg S.R."/>
            <person name="Cattolico R.A."/>
        </authorList>
    </citation>
    <scope>NUCLEOTIDE SEQUENCE</scope>
    <source>
        <strain evidence="3">CCMP291</strain>
    </source>
</reference>
<sequence>MSRRAAWLAERASLKMIDLGKGKTDTFFNADRRVYKEQLSSLRRQWVTEDLHARRAAYVASRVEAAKSKVRTEGTSMYQTRREEYREARARELAAERSSQDKQHENADRVSAQRMAKRAEAEAEFLRKWMQGVLKDYDVEGTASTMPLRMGSRSWLYPENMDKKLNMLLMTPKSPVDRWNGIARRNQQEEQDEAINARTAGTYVPSASSLAQVYDPATGAVHGGNVSVEEDAGGAVLPPQPTAAFKLVQRGDPVEAPRLSADDDDFLAELLAAKQKLPPGHDGKKE</sequence>
<accession>A0A0M0JE08</accession>
<gene>
    <name evidence="2" type="ORF">Ctob_005533</name>
</gene>
<comment type="caution">
    <text evidence="2">The sequence shown here is derived from an EMBL/GenBank/DDBJ whole genome shotgun (WGS) entry which is preliminary data.</text>
</comment>
<organism evidence="2 3">
    <name type="scientific">Chrysochromulina tobinii</name>
    <dbReference type="NCBI Taxonomy" id="1460289"/>
    <lineage>
        <taxon>Eukaryota</taxon>
        <taxon>Haptista</taxon>
        <taxon>Haptophyta</taxon>
        <taxon>Prymnesiophyceae</taxon>
        <taxon>Prymnesiales</taxon>
        <taxon>Chrysochromulinaceae</taxon>
        <taxon>Chrysochromulina</taxon>
    </lineage>
</organism>
<evidence type="ECO:0000313" key="3">
    <source>
        <dbReference type="Proteomes" id="UP000037460"/>
    </source>
</evidence>